<dbReference type="PANTHER" id="PTHR30290:SF38">
    <property type="entry name" value="D,D-DIPEPTIDE-BINDING PERIPLASMIC PROTEIN DDPA-RELATED"/>
    <property type="match status" value="1"/>
</dbReference>
<keyword evidence="2 3" id="KW-0732">Signal</keyword>
<dbReference type="Gene3D" id="3.10.105.10">
    <property type="entry name" value="Dipeptide-binding Protein, Domain 3"/>
    <property type="match status" value="1"/>
</dbReference>
<dbReference type="CDD" id="cd08493">
    <property type="entry name" value="PBP2_DppA_like"/>
    <property type="match status" value="1"/>
</dbReference>
<dbReference type="GO" id="GO:1904680">
    <property type="term" value="F:peptide transmembrane transporter activity"/>
    <property type="evidence" value="ECO:0007669"/>
    <property type="project" value="TreeGrafter"/>
</dbReference>
<dbReference type="PROSITE" id="PS51257">
    <property type="entry name" value="PROKAR_LIPOPROTEIN"/>
    <property type="match status" value="1"/>
</dbReference>
<protein>
    <submittedName>
        <fullName evidence="5">ABC transporter substrate-binding protein</fullName>
    </submittedName>
</protein>
<accession>A0A3L8PVE5</accession>
<dbReference type="GO" id="GO:0043190">
    <property type="term" value="C:ATP-binding cassette (ABC) transporter complex"/>
    <property type="evidence" value="ECO:0007669"/>
    <property type="project" value="InterPro"/>
</dbReference>
<dbReference type="PIRSF" id="PIRSF002741">
    <property type="entry name" value="MppA"/>
    <property type="match status" value="1"/>
</dbReference>
<proteinExistence type="inferred from homology"/>
<dbReference type="GO" id="GO:0030288">
    <property type="term" value="C:outer membrane-bounded periplasmic space"/>
    <property type="evidence" value="ECO:0007669"/>
    <property type="project" value="TreeGrafter"/>
</dbReference>
<dbReference type="PANTHER" id="PTHR30290">
    <property type="entry name" value="PERIPLASMIC BINDING COMPONENT OF ABC TRANSPORTER"/>
    <property type="match status" value="1"/>
</dbReference>
<evidence type="ECO:0000256" key="3">
    <source>
        <dbReference type="SAM" id="SignalP"/>
    </source>
</evidence>
<dbReference type="PROSITE" id="PS01040">
    <property type="entry name" value="SBP_BACTERIAL_5"/>
    <property type="match status" value="1"/>
</dbReference>
<comment type="similarity">
    <text evidence="1">Belongs to the bacterial solute-binding protein 5 family.</text>
</comment>
<reference evidence="5 6" key="1">
    <citation type="submission" date="2018-09" db="EMBL/GenBank/DDBJ databases">
        <title>Phylogeny of the Shewanellaceae, and recommendation for two new genera, Pseudoshewanella and Parashewanella.</title>
        <authorList>
            <person name="Wang G."/>
        </authorList>
    </citation>
    <scope>NUCLEOTIDE SEQUENCE [LARGE SCALE GENOMIC DNA]</scope>
    <source>
        <strain evidence="5 6">C51</strain>
    </source>
</reference>
<dbReference type="RefSeq" id="WP_121839360.1">
    <property type="nucleotide sequence ID" value="NZ_ML014786.1"/>
</dbReference>
<gene>
    <name evidence="5" type="ORF">D5018_12610</name>
</gene>
<comment type="caution">
    <text evidence="5">The sequence shown here is derived from an EMBL/GenBank/DDBJ whole genome shotgun (WGS) entry which is preliminary data.</text>
</comment>
<dbReference type="InterPro" id="IPR023765">
    <property type="entry name" value="SBP_5_CS"/>
</dbReference>
<dbReference type="InterPro" id="IPR030678">
    <property type="entry name" value="Peptide/Ni-bd"/>
</dbReference>
<organism evidence="5 6">
    <name type="scientific">Parashewanella curva</name>
    <dbReference type="NCBI Taxonomy" id="2338552"/>
    <lineage>
        <taxon>Bacteria</taxon>
        <taxon>Pseudomonadati</taxon>
        <taxon>Pseudomonadota</taxon>
        <taxon>Gammaproteobacteria</taxon>
        <taxon>Alteromonadales</taxon>
        <taxon>Shewanellaceae</taxon>
        <taxon>Parashewanella</taxon>
    </lineage>
</organism>
<dbReference type="EMBL" id="QZEI01000037">
    <property type="protein sequence ID" value="RLV59330.1"/>
    <property type="molecule type" value="Genomic_DNA"/>
</dbReference>
<evidence type="ECO:0000259" key="4">
    <source>
        <dbReference type="Pfam" id="PF00496"/>
    </source>
</evidence>
<dbReference type="InterPro" id="IPR039424">
    <property type="entry name" value="SBP_5"/>
</dbReference>
<dbReference type="Pfam" id="PF00496">
    <property type="entry name" value="SBP_bac_5"/>
    <property type="match status" value="1"/>
</dbReference>
<dbReference type="Gene3D" id="3.40.190.10">
    <property type="entry name" value="Periplasmic binding protein-like II"/>
    <property type="match status" value="1"/>
</dbReference>
<dbReference type="GO" id="GO:0042938">
    <property type="term" value="P:dipeptide transport"/>
    <property type="evidence" value="ECO:0007669"/>
    <property type="project" value="TreeGrafter"/>
</dbReference>
<evidence type="ECO:0000256" key="2">
    <source>
        <dbReference type="ARBA" id="ARBA00022729"/>
    </source>
</evidence>
<feature type="domain" description="Solute-binding protein family 5" evidence="4">
    <location>
        <begin position="75"/>
        <end position="453"/>
    </location>
</feature>
<sequence length="541" mass="61043">MKLARNRFILVLAVCLSLITLSGCQPQNVPIGLVYCSEGNPESFNPQIVTLGTTIDASSHQIYNHLIEYDVTTGKVSPSLATSWQVSKDGKVYTFKLRKGVKFHRAQWFTPSRNFNALDVLFSFNRIIRADNPYHDVSATGYPFFQSIGFQSLVKDISAPDLYTVTFTLNRPDASFLANLASDFAVVLSQEYADFLLKAGTPQRIDQFAIGTGPFVLKQYVKNEYIRYQRNNDYWGKRTVIEHLVFDITRKNSQRLAKLLTDDCGVSALPKPLELKVANQYPHVQIQQQRGMNVAFWAFNTLKPPFDDPEVRQALAMAINKSDILSVVYRQTAVEADSILPPASWAHSINPTHQGYNPVKAKQILQKKGLTNLRMNILTMPTARTYNPNPVKTAQLIQADLAKVGIKAHIHSNDWRVLSKKLNRSQYDSVLLGWNADNSDPDNFFSPFLSCAALKSNNNRSQWCDTKFDSILEQAKTVTDQADRKKLYQKAEMLLSEQMPLVPLAHSNRIILKRTDIKGVKLASYGGISFAKAYHNKEQND</sequence>
<feature type="chain" id="PRO_5018122047" evidence="3">
    <location>
        <begin position="27"/>
        <end position="541"/>
    </location>
</feature>
<feature type="signal peptide" evidence="3">
    <location>
        <begin position="1"/>
        <end position="26"/>
    </location>
</feature>
<name>A0A3L8PVE5_9GAMM</name>
<dbReference type="OrthoDB" id="9801912at2"/>
<dbReference type="Proteomes" id="UP000281474">
    <property type="component" value="Unassembled WGS sequence"/>
</dbReference>
<dbReference type="InterPro" id="IPR000914">
    <property type="entry name" value="SBP_5_dom"/>
</dbReference>
<evidence type="ECO:0000313" key="5">
    <source>
        <dbReference type="EMBL" id="RLV59330.1"/>
    </source>
</evidence>
<keyword evidence="6" id="KW-1185">Reference proteome</keyword>
<evidence type="ECO:0000313" key="6">
    <source>
        <dbReference type="Proteomes" id="UP000281474"/>
    </source>
</evidence>
<dbReference type="Gene3D" id="3.90.76.10">
    <property type="entry name" value="Dipeptide-binding Protein, Domain 1"/>
    <property type="match status" value="1"/>
</dbReference>
<dbReference type="AlphaFoldDB" id="A0A3L8PVE5"/>
<dbReference type="SUPFAM" id="SSF53850">
    <property type="entry name" value="Periplasmic binding protein-like II"/>
    <property type="match status" value="1"/>
</dbReference>
<evidence type="ECO:0000256" key="1">
    <source>
        <dbReference type="ARBA" id="ARBA00005695"/>
    </source>
</evidence>